<keyword evidence="3" id="KW-0813">Transport</keyword>
<dbReference type="Proteomes" id="UP001058974">
    <property type="component" value="Chromosome 4"/>
</dbReference>
<dbReference type="Pfam" id="PF11894">
    <property type="entry name" value="Nup192"/>
    <property type="match status" value="1"/>
</dbReference>
<comment type="caution">
    <text evidence="5">The sequence shown here is derived from an EMBL/GenBank/DDBJ whole genome shotgun (WGS) entry which is preliminary data.</text>
</comment>
<dbReference type="AlphaFoldDB" id="A0A9D4XPB7"/>
<keyword evidence="4" id="KW-0539">Nucleus</keyword>
<evidence type="ECO:0000256" key="1">
    <source>
        <dbReference type="ARBA" id="ARBA00004123"/>
    </source>
</evidence>
<comment type="similarity">
    <text evidence="2">Belongs to the NUP186/NUP192/NUP205 family.</text>
</comment>
<evidence type="ECO:0000313" key="6">
    <source>
        <dbReference type="Proteomes" id="UP001058974"/>
    </source>
</evidence>
<reference evidence="5 6" key="1">
    <citation type="journal article" date="2022" name="Nat. Genet.">
        <title>Improved pea reference genome and pan-genome highlight genomic features and evolutionary characteristics.</title>
        <authorList>
            <person name="Yang T."/>
            <person name="Liu R."/>
            <person name="Luo Y."/>
            <person name="Hu S."/>
            <person name="Wang D."/>
            <person name="Wang C."/>
            <person name="Pandey M.K."/>
            <person name="Ge S."/>
            <person name="Xu Q."/>
            <person name="Li N."/>
            <person name="Li G."/>
            <person name="Huang Y."/>
            <person name="Saxena R.K."/>
            <person name="Ji Y."/>
            <person name="Li M."/>
            <person name="Yan X."/>
            <person name="He Y."/>
            <person name="Liu Y."/>
            <person name="Wang X."/>
            <person name="Xiang C."/>
            <person name="Varshney R.K."/>
            <person name="Ding H."/>
            <person name="Gao S."/>
            <person name="Zong X."/>
        </authorList>
    </citation>
    <scope>NUCLEOTIDE SEQUENCE [LARGE SCALE GENOMIC DNA]</scope>
    <source>
        <strain evidence="5 6">cv. Zhongwan 6</strain>
    </source>
</reference>
<dbReference type="EMBL" id="JAMSHJ010000004">
    <property type="protein sequence ID" value="KAI5422640.1"/>
    <property type="molecule type" value="Genomic_DNA"/>
</dbReference>
<dbReference type="Gramene" id="Psat04G0589800-T1">
    <property type="protein sequence ID" value="KAI5422640.1"/>
    <property type="gene ID" value="KIW84_045898"/>
</dbReference>
<dbReference type="GO" id="GO:0005643">
    <property type="term" value="C:nuclear pore"/>
    <property type="evidence" value="ECO:0007669"/>
    <property type="project" value="InterPro"/>
</dbReference>
<accession>A0A9D4XPB7</accession>
<dbReference type="PANTHER" id="PTHR31344">
    <property type="entry name" value="NUCLEAR PORE COMPLEX PROTEIN NUP205"/>
    <property type="match status" value="1"/>
</dbReference>
<protein>
    <submittedName>
        <fullName evidence="5">Uncharacterized protein</fullName>
    </submittedName>
</protein>
<evidence type="ECO:0000256" key="2">
    <source>
        <dbReference type="ARBA" id="ARBA00005892"/>
    </source>
</evidence>
<dbReference type="PANTHER" id="PTHR31344:SF0">
    <property type="entry name" value="NUCLEAR PORE COMPLEX PROTEIN NUP205"/>
    <property type="match status" value="1"/>
</dbReference>
<dbReference type="InterPro" id="IPR021827">
    <property type="entry name" value="Nup186/Nup192/Nup205"/>
</dbReference>
<comment type="subcellular location">
    <subcellularLocation>
        <location evidence="1">Nucleus</location>
    </subcellularLocation>
</comment>
<evidence type="ECO:0000313" key="5">
    <source>
        <dbReference type="EMBL" id="KAI5422640.1"/>
    </source>
</evidence>
<evidence type="ECO:0000256" key="3">
    <source>
        <dbReference type="ARBA" id="ARBA00022448"/>
    </source>
</evidence>
<evidence type="ECO:0000256" key="4">
    <source>
        <dbReference type="ARBA" id="ARBA00023242"/>
    </source>
</evidence>
<sequence length="342" mass="38369">MKRAADRGHSKAQFEHELALYSDGDMIKALVYLELAGRAGEKGASHVKNSRISTKESSPLQSQPPVLELLKDFRSGKTVFRNIMSILLPGPLDIILSHDHNQTAALLEYVRYDFQPKVQQSSIKIMGTLSSRMVGLVQLLLKSNASNSLIEDYAACLEARPAPNITHLLLKFDLDTPVERTILQPKFHYSCMKVILDILEKLLKPDVNALLHEFSFQLFHELCTDPFTSVPTMDLLSNKRFRFFVKHLDTISIAQLPKRNNNQPLRISSLHQRAWLLKLLAVELHAGDIGSSNHRDACQTILSNLFGQGTTGIDGDQALYPFLQFLLLSESDNGCIDLPKIT</sequence>
<keyword evidence="6" id="KW-1185">Reference proteome</keyword>
<gene>
    <name evidence="5" type="ORF">KIW84_045898</name>
</gene>
<name>A0A9D4XPB7_PEA</name>
<organism evidence="5 6">
    <name type="scientific">Pisum sativum</name>
    <name type="common">Garden pea</name>
    <name type="synonym">Lathyrus oleraceus</name>
    <dbReference type="NCBI Taxonomy" id="3888"/>
    <lineage>
        <taxon>Eukaryota</taxon>
        <taxon>Viridiplantae</taxon>
        <taxon>Streptophyta</taxon>
        <taxon>Embryophyta</taxon>
        <taxon>Tracheophyta</taxon>
        <taxon>Spermatophyta</taxon>
        <taxon>Magnoliopsida</taxon>
        <taxon>eudicotyledons</taxon>
        <taxon>Gunneridae</taxon>
        <taxon>Pentapetalae</taxon>
        <taxon>rosids</taxon>
        <taxon>fabids</taxon>
        <taxon>Fabales</taxon>
        <taxon>Fabaceae</taxon>
        <taxon>Papilionoideae</taxon>
        <taxon>50 kb inversion clade</taxon>
        <taxon>NPAAA clade</taxon>
        <taxon>Hologalegina</taxon>
        <taxon>IRL clade</taxon>
        <taxon>Fabeae</taxon>
        <taxon>Lathyrus</taxon>
    </lineage>
</organism>
<proteinExistence type="inferred from homology"/>